<dbReference type="EMBL" id="JBBPFD010000017">
    <property type="protein sequence ID" value="KAK7891216.1"/>
    <property type="molecule type" value="Genomic_DNA"/>
</dbReference>
<keyword evidence="2" id="KW-1185">Reference proteome</keyword>
<evidence type="ECO:0000313" key="2">
    <source>
        <dbReference type="Proteomes" id="UP001460270"/>
    </source>
</evidence>
<evidence type="ECO:0000313" key="1">
    <source>
        <dbReference type="EMBL" id="KAK7891216.1"/>
    </source>
</evidence>
<protein>
    <submittedName>
        <fullName evidence="1">Uncharacterized protein</fullName>
    </submittedName>
</protein>
<sequence length="182" mass="20568">MSPPVQQRELPSTSFHLFDYVRKGNCTQGLKLYRCTQEARAGVAERTMGRESVSVAAVGSRLKASPRKQARVKRQLYRGAPFTRPAQRLSRPLHGLESSACVMFGVPWHGNPDPTHCELLSTALTLNTCLYPSDQRRLLYRGLLQSTTDLLQRKLLLEMSTTSTGSVSFEQNRKNKVSWFRL</sequence>
<accession>A0AAW0N541</accession>
<comment type="caution">
    <text evidence="1">The sequence shown here is derived from an EMBL/GenBank/DDBJ whole genome shotgun (WGS) entry which is preliminary data.</text>
</comment>
<dbReference type="Proteomes" id="UP001460270">
    <property type="component" value="Unassembled WGS sequence"/>
</dbReference>
<dbReference type="AlphaFoldDB" id="A0AAW0N541"/>
<name>A0AAW0N541_9GOBI</name>
<gene>
    <name evidence="1" type="ORF">WMY93_023179</name>
</gene>
<reference evidence="2" key="1">
    <citation type="submission" date="2024-04" db="EMBL/GenBank/DDBJ databases">
        <title>Salinicola lusitanus LLJ914,a marine bacterium isolated from the Okinawa Trough.</title>
        <authorList>
            <person name="Li J."/>
        </authorList>
    </citation>
    <scope>NUCLEOTIDE SEQUENCE [LARGE SCALE GENOMIC DNA]</scope>
</reference>
<organism evidence="1 2">
    <name type="scientific">Mugilogobius chulae</name>
    <name type="common">yellowstripe goby</name>
    <dbReference type="NCBI Taxonomy" id="88201"/>
    <lineage>
        <taxon>Eukaryota</taxon>
        <taxon>Metazoa</taxon>
        <taxon>Chordata</taxon>
        <taxon>Craniata</taxon>
        <taxon>Vertebrata</taxon>
        <taxon>Euteleostomi</taxon>
        <taxon>Actinopterygii</taxon>
        <taxon>Neopterygii</taxon>
        <taxon>Teleostei</taxon>
        <taxon>Neoteleostei</taxon>
        <taxon>Acanthomorphata</taxon>
        <taxon>Gobiaria</taxon>
        <taxon>Gobiiformes</taxon>
        <taxon>Gobioidei</taxon>
        <taxon>Gobiidae</taxon>
        <taxon>Gobionellinae</taxon>
        <taxon>Mugilogobius</taxon>
    </lineage>
</organism>
<proteinExistence type="predicted"/>